<reference evidence="6" key="2">
    <citation type="submission" date="2021-04" db="EMBL/GenBank/DDBJ databases">
        <authorList>
            <person name="Gilroy R."/>
        </authorList>
    </citation>
    <scope>NUCLEOTIDE SEQUENCE</scope>
    <source>
        <strain evidence="6">ChiGjej1B1-98</strain>
    </source>
</reference>
<accession>A0A9D1YYL9</accession>
<dbReference type="Pfam" id="PF04536">
    <property type="entry name" value="TPM_phosphatase"/>
    <property type="match status" value="1"/>
</dbReference>
<dbReference type="EMBL" id="DXDC01000461">
    <property type="protein sequence ID" value="HIY67602.1"/>
    <property type="molecule type" value="Genomic_DNA"/>
</dbReference>
<feature type="coiled-coil region" evidence="1">
    <location>
        <begin position="322"/>
        <end position="349"/>
    </location>
</feature>
<gene>
    <name evidence="6" type="ORF">H9830_15160</name>
</gene>
<keyword evidence="1" id="KW-0175">Coiled coil</keyword>
<dbReference type="InterPro" id="IPR007621">
    <property type="entry name" value="TPM_dom"/>
</dbReference>
<evidence type="ECO:0000259" key="5">
    <source>
        <dbReference type="Pfam" id="PF04536"/>
    </source>
</evidence>
<reference evidence="6" key="1">
    <citation type="journal article" date="2021" name="PeerJ">
        <title>Extensive microbial diversity within the chicken gut microbiome revealed by metagenomics and culture.</title>
        <authorList>
            <person name="Gilroy R."/>
            <person name="Ravi A."/>
            <person name="Getino M."/>
            <person name="Pursley I."/>
            <person name="Horton D.L."/>
            <person name="Alikhan N.F."/>
            <person name="Baker D."/>
            <person name="Gharbi K."/>
            <person name="Hall N."/>
            <person name="Watson M."/>
            <person name="Adriaenssens E.M."/>
            <person name="Foster-Nyarko E."/>
            <person name="Jarju S."/>
            <person name="Secka A."/>
            <person name="Antonio M."/>
            <person name="Oren A."/>
            <person name="Chaudhuri R.R."/>
            <person name="La Ragione R."/>
            <person name="Hildebrand F."/>
            <person name="Pallen M.J."/>
        </authorList>
    </citation>
    <scope>NUCLEOTIDE SEQUENCE</scope>
    <source>
        <strain evidence="6">ChiGjej1B1-98</strain>
    </source>
</reference>
<keyword evidence="3" id="KW-0812">Transmembrane</keyword>
<dbReference type="Gene3D" id="3.10.310.50">
    <property type="match status" value="1"/>
</dbReference>
<name>A0A9D1YYL9_9MICO</name>
<feature type="compositionally biased region" description="Basic and acidic residues" evidence="2">
    <location>
        <begin position="550"/>
        <end position="559"/>
    </location>
</feature>
<comment type="caution">
    <text evidence="6">The sequence shown here is derived from an EMBL/GenBank/DDBJ whole genome shotgun (WGS) entry which is preliminary data.</text>
</comment>
<feature type="coiled-coil region" evidence="1">
    <location>
        <begin position="402"/>
        <end position="439"/>
    </location>
</feature>
<feature type="domain" description="TPM" evidence="5">
    <location>
        <begin position="44"/>
        <end position="161"/>
    </location>
</feature>
<keyword evidence="4" id="KW-0732">Signal</keyword>
<dbReference type="Proteomes" id="UP000824005">
    <property type="component" value="Unassembled WGS sequence"/>
</dbReference>
<proteinExistence type="predicted"/>
<evidence type="ECO:0000256" key="2">
    <source>
        <dbReference type="SAM" id="MobiDB-lite"/>
    </source>
</evidence>
<keyword evidence="3" id="KW-1133">Transmembrane helix</keyword>
<evidence type="ECO:0000256" key="4">
    <source>
        <dbReference type="SAM" id="SignalP"/>
    </source>
</evidence>
<feature type="region of interest" description="Disordered" evidence="2">
    <location>
        <begin position="538"/>
        <end position="585"/>
    </location>
</feature>
<evidence type="ECO:0000256" key="1">
    <source>
        <dbReference type="SAM" id="Coils"/>
    </source>
</evidence>
<dbReference type="AlphaFoldDB" id="A0A9D1YYL9"/>
<feature type="coiled-coil region" evidence="1">
    <location>
        <begin position="197"/>
        <end position="242"/>
    </location>
</feature>
<keyword evidence="3" id="KW-0472">Membrane</keyword>
<feature type="transmembrane region" description="Helical" evidence="3">
    <location>
        <begin position="170"/>
        <end position="191"/>
    </location>
</feature>
<evidence type="ECO:0000313" key="6">
    <source>
        <dbReference type="EMBL" id="HIY67602.1"/>
    </source>
</evidence>
<evidence type="ECO:0000313" key="7">
    <source>
        <dbReference type="Proteomes" id="UP000824005"/>
    </source>
</evidence>
<sequence length="651" mass="69532">MRIARRRSVSLLLLALLAAATVVFGLGTQASSAAEPESLDGQTVVDQAGVLGTDLDVVSQTVRDANADGRDNVYIMIIHSFEGADSTNFATQVATMSGVPFNSIVVVVATQDEGRYGVAMGDDVANSRDTIQSAVEDDLVPAVASGDAARGIESFAQLLSAAPQQAEQRAWTGTWITVGVIALVVVGLIIWRRVAKLIKKQEAARKLAEELGELKKRADVALVRLDETIRQSEQELQFAFAQFGEEPVAPYRAALDRAQRDAEVAFGLQQQLDDHIPDTEQEQRDWTGRIMELAQQAKAELGEHAEGFARLRDLERNAGTVLAGLQDRRRALDERIEAAQATLDREIDTHIGESVAPIQENLEHARLLVATLDEAMQEAATAISSDDASSAAVAVHASEVAFSEMDELLDEVRDQATRLQELDSELAEKVEDAKGLTAQIRSTTHLTMNPEPLAQLLQEQITAAQMTPRDTVAVTTSLDRAIDRVSDVLEGARERAQLAKEADSRIEFARKQIESSEHFINTRRYNIGTQPRTRLHAAKQELSQAVSATEPRDRRDHANRASQLARRAQSEAQGELHYGGHSPYNRNSGGDVGSFVVGAVLGSIFSGGGRGRGGGGFGGGGFSGGGFGGGGGGGFSGFGGGGGGGFSGFGR</sequence>
<evidence type="ECO:0000256" key="3">
    <source>
        <dbReference type="SAM" id="Phobius"/>
    </source>
</evidence>
<protein>
    <submittedName>
        <fullName evidence="6">TPM domain-containing protein</fullName>
    </submittedName>
</protein>
<feature type="signal peptide" evidence="4">
    <location>
        <begin position="1"/>
        <end position="33"/>
    </location>
</feature>
<organism evidence="6 7">
    <name type="scientific">Candidatus Agrococcus pullicola</name>
    <dbReference type="NCBI Taxonomy" id="2838429"/>
    <lineage>
        <taxon>Bacteria</taxon>
        <taxon>Bacillati</taxon>
        <taxon>Actinomycetota</taxon>
        <taxon>Actinomycetes</taxon>
        <taxon>Micrococcales</taxon>
        <taxon>Microbacteriaceae</taxon>
        <taxon>Agrococcus</taxon>
    </lineage>
</organism>
<feature type="chain" id="PRO_5038636093" evidence="4">
    <location>
        <begin position="34"/>
        <end position="651"/>
    </location>
</feature>